<protein>
    <submittedName>
        <fullName evidence="2">Uncharacterized protein</fullName>
    </submittedName>
</protein>
<feature type="region of interest" description="Disordered" evidence="1">
    <location>
        <begin position="175"/>
        <end position="205"/>
    </location>
</feature>
<sequence>MDFCPDGLHRFIDTSLRTASWDQEQRRSKLSMARALAWHASLFQCNPPQPLTPFAIPSHPIPSHPFIFPIMPQSTLSAYQLSFKHPHGLPYTHLIFDPSAVSSAQLAELRRALRRLSRLQDVMELFAELSTLVIKKVKKDSSYSRLLSVSKTMLGRSRSDNGTPTGSLSVWLTGGCSSPGRSRSVRESDVQSLGRVGSDGMSQVC</sequence>
<organism evidence="2 3">
    <name type="scientific">Podospora australis</name>
    <dbReference type="NCBI Taxonomy" id="1536484"/>
    <lineage>
        <taxon>Eukaryota</taxon>
        <taxon>Fungi</taxon>
        <taxon>Dikarya</taxon>
        <taxon>Ascomycota</taxon>
        <taxon>Pezizomycotina</taxon>
        <taxon>Sordariomycetes</taxon>
        <taxon>Sordariomycetidae</taxon>
        <taxon>Sordariales</taxon>
        <taxon>Podosporaceae</taxon>
        <taxon>Podospora</taxon>
    </lineage>
</organism>
<keyword evidence="3" id="KW-1185">Reference proteome</keyword>
<evidence type="ECO:0000256" key="1">
    <source>
        <dbReference type="SAM" id="MobiDB-lite"/>
    </source>
</evidence>
<accession>A0AAN7ANF6</accession>
<evidence type="ECO:0000313" key="2">
    <source>
        <dbReference type="EMBL" id="KAK4191785.1"/>
    </source>
</evidence>
<dbReference type="Proteomes" id="UP001302126">
    <property type="component" value="Unassembled WGS sequence"/>
</dbReference>
<comment type="caution">
    <text evidence="2">The sequence shown here is derived from an EMBL/GenBank/DDBJ whole genome shotgun (WGS) entry which is preliminary data.</text>
</comment>
<dbReference type="EMBL" id="MU864357">
    <property type="protein sequence ID" value="KAK4191785.1"/>
    <property type="molecule type" value="Genomic_DNA"/>
</dbReference>
<reference evidence="2" key="1">
    <citation type="journal article" date="2023" name="Mol. Phylogenet. Evol.">
        <title>Genome-scale phylogeny and comparative genomics of the fungal order Sordariales.</title>
        <authorList>
            <person name="Hensen N."/>
            <person name="Bonometti L."/>
            <person name="Westerberg I."/>
            <person name="Brannstrom I.O."/>
            <person name="Guillou S."/>
            <person name="Cros-Aarteil S."/>
            <person name="Calhoun S."/>
            <person name="Haridas S."/>
            <person name="Kuo A."/>
            <person name="Mondo S."/>
            <person name="Pangilinan J."/>
            <person name="Riley R."/>
            <person name="LaButti K."/>
            <person name="Andreopoulos B."/>
            <person name="Lipzen A."/>
            <person name="Chen C."/>
            <person name="Yan M."/>
            <person name="Daum C."/>
            <person name="Ng V."/>
            <person name="Clum A."/>
            <person name="Steindorff A."/>
            <person name="Ohm R.A."/>
            <person name="Martin F."/>
            <person name="Silar P."/>
            <person name="Natvig D.O."/>
            <person name="Lalanne C."/>
            <person name="Gautier V."/>
            <person name="Ament-Velasquez S.L."/>
            <person name="Kruys A."/>
            <person name="Hutchinson M.I."/>
            <person name="Powell A.J."/>
            <person name="Barry K."/>
            <person name="Miller A.N."/>
            <person name="Grigoriev I.V."/>
            <person name="Debuchy R."/>
            <person name="Gladieux P."/>
            <person name="Hiltunen Thoren M."/>
            <person name="Johannesson H."/>
        </authorList>
    </citation>
    <scope>NUCLEOTIDE SEQUENCE</scope>
    <source>
        <strain evidence="2">PSN309</strain>
    </source>
</reference>
<proteinExistence type="predicted"/>
<name>A0AAN7ANF6_9PEZI</name>
<reference evidence="2" key="2">
    <citation type="submission" date="2023-05" db="EMBL/GenBank/DDBJ databases">
        <authorList>
            <consortium name="Lawrence Berkeley National Laboratory"/>
            <person name="Steindorff A."/>
            <person name="Hensen N."/>
            <person name="Bonometti L."/>
            <person name="Westerberg I."/>
            <person name="Brannstrom I.O."/>
            <person name="Guillou S."/>
            <person name="Cros-Aarteil S."/>
            <person name="Calhoun S."/>
            <person name="Haridas S."/>
            <person name="Kuo A."/>
            <person name="Mondo S."/>
            <person name="Pangilinan J."/>
            <person name="Riley R."/>
            <person name="Labutti K."/>
            <person name="Andreopoulos B."/>
            <person name="Lipzen A."/>
            <person name="Chen C."/>
            <person name="Yanf M."/>
            <person name="Daum C."/>
            <person name="Ng V."/>
            <person name="Clum A."/>
            <person name="Ohm R."/>
            <person name="Martin F."/>
            <person name="Silar P."/>
            <person name="Natvig D."/>
            <person name="Lalanne C."/>
            <person name="Gautier V."/>
            <person name="Ament-Velasquez S.L."/>
            <person name="Kruys A."/>
            <person name="Hutchinson M.I."/>
            <person name="Powell A.J."/>
            <person name="Barry K."/>
            <person name="Miller A.N."/>
            <person name="Grigoriev I.V."/>
            <person name="Debuchy R."/>
            <person name="Gladieux P."/>
            <person name="Thoren M.H."/>
            <person name="Johannesson H."/>
        </authorList>
    </citation>
    <scope>NUCLEOTIDE SEQUENCE</scope>
    <source>
        <strain evidence="2">PSN309</strain>
    </source>
</reference>
<evidence type="ECO:0000313" key="3">
    <source>
        <dbReference type="Proteomes" id="UP001302126"/>
    </source>
</evidence>
<gene>
    <name evidence="2" type="ORF">QBC35DRAFT_277280</name>
</gene>
<dbReference type="AlphaFoldDB" id="A0AAN7ANF6"/>